<name>A0A0R2JKL4_9LACO</name>
<protein>
    <submittedName>
        <fullName evidence="5">Transcriptional regulator</fullName>
    </submittedName>
</protein>
<keyword evidence="1" id="KW-0805">Transcription regulation</keyword>
<proteinExistence type="predicted"/>
<dbReference type="SUPFAM" id="SSF46785">
    <property type="entry name" value="Winged helix' DNA-binding domain"/>
    <property type="match status" value="1"/>
</dbReference>
<reference evidence="5 6" key="1">
    <citation type="journal article" date="2015" name="Genome Announc.">
        <title>Expanding the biotechnology potential of lactobacilli through comparative genomics of 213 strains and associated genera.</title>
        <authorList>
            <person name="Sun Z."/>
            <person name="Harris H.M."/>
            <person name="McCann A."/>
            <person name="Guo C."/>
            <person name="Argimon S."/>
            <person name="Zhang W."/>
            <person name="Yang X."/>
            <person name="Jeffery I.B."/>
            <person name="Cooney J.C."/>
            <person name="Kagawa T.F."/>
            <person name="Liu W."/>
            <person name="Song Y."/>
            <person name="Salvetti E."/>
            <person name="Wrobel A."/>
            <person name="Rasinkangas P."/>
            <person name="Parkhill J."/>
            <person name="Rea M.C."/>
            <person name="O'Sullivan O."/>
            <person name="Ritari J."/>
            <person name="Douillard F.P."/>
            <person name="Paul Ross R."/>
            <person name="Yang R."/>
            <person name="Briner A.E."/>
            <person name="Felis G.E."/>
            <person name="de Vos W.M."/>
            <person name="Barrangou R."/>
            <person name="Klaenhammer T.R."/>
            <person name="Caufield P.W."/>
            <person name="Cui Y."/>
            <person name="Zhang H."/>
            <person name="O'Toole P.W."/>
        </authorList>
    </citation>
    <scope>NUCLEOTIDE SEQUENCE [LARGE SCALE GENOMIC DNA]</scope>
    <source>
        <strain evidence="5 6">DSM 20014</strain>
    </source>
</reference>
<dbReference type="InterPro" id="IPR002577">
    <property type="entry name" value="HTH_HxlR"/>
</dbReference>
<feature type="domain" description="HTH hxlR-type" evidence="4">
    <location>
        <begin position="15"/>
        <end position="114"/>
    </location>
</feature>
<evidence type="ECO:0000256" key="1">
    <source>
        <dbReference type="ARBA" id="ARBA00023015"/>
    </source>
</evidence>
<dbReference type="PROSITE" id="PS51118">
    <property type="entry name" value="HTH_HXLR"/>
    <property type="match status" value="1"/>
</dbReference>
<dbReference type="EMBL" id="JQCD01000009">
    <property type="protein sequence ID" value="KRN77762.1"/>
    <property type="molecule type" value="Genomic_DNA"/>
</dbReference>
<dbReference type="GO" id="GO:0003677">
    <property type="term" value="F:DNA binding"/>
    <property type="evidence" value="ECO:0007669"/>
    <property type="project" value="UniProtKB-KW"/>
</dbReference>
<comment type="caution">
    <text evidence="5">The sequence shown here is derived from an EMBL/GenBank/DDBJ whole genome shotgun (WGS) entry which is preliminary data.</text>
</comment>
<evidence type="ECO:0000256" key="3">
    <source>
        <dbReference type="ARBA" id="ARBA00023163"/>
    </source>
</evidence>
<dbReference type="InterPro" id="IPR036388">
    <property type="entry name" value="WH-like_DNA-bd_sf"/>
</dbReference>
<keyword evidence="6" id="KW-1185">Reference proteome</keyword>
<gene>
    <name evidence="5" type="ORF">IV67_GL001288</name>
</gene>
<dbReference type="Gene3D" id="1.10.10.10">
    <property type="entry name" value="Winged helix-like DNA-binding domain superfamily/Winged helix DNA-binding domain"/>
    <property type="match status" value="1"/>
</dbReference>
<dbReference type="AlphaFoldDB" id="A0A0R2JKL4"/>
<dbReference type="InterPro" id="IPR036390">
    <property type="entry name" value="WH_DNA-bd_sf"/>
</dbReference>
<evidence type="ECO:0000259" key="4">
    <source>
        <dbReference type="PROSITE" id="PS51118"/>
    </source>
</evidence>
<evidence type="ECO:0000313" key="5">
    <source>
        <dbReference type="EMBL" id="KRN77762.1"/>
    </source>
</evidence>
<keyword evidence="3" id="KW-0804">Transcription</keyword>
<sequence>MAENETIEVENVKLCDKFVATFEILGRKWNGLIIEALLNNGAMRFKDLSQTVVKCSDRVLVERLKELEANDLVERRTYDESALIEYALTKKGESMREMMQVVHDWSDEWNTDCESQEA</sequence>
<keyword evidence="2" id="KW-0238">DNA-binding</keyword>
<dbReference type="PANTHER" id="PTHR33204">
    <property type="entry name" value="TRANSCRIPTIONAL REGULATOR, MARR FAMILY"/>
    <property type="match status" value="1"/>
</dbReference>
<organism evidence="5 6">
    <name type="scientific">Weissella minor</name>
    <dbReference type="NCBI Taxonomy" id="1620"/>
    <lineage>
        <taxon>Bacteria</taxon>
        <taxon>Bacillati</taxon>
        <taxon>Bacillota</taxon>
        <taxon>Bacilli</taxon>
        <taxon>Lactobacillales</taxon>
        <taxon>Lactobacillaceae</taxon>
        <taxon>Weissella</taxon>
    </lineage>
</organism>
<dbReference type="PATRIC" id="fig|1620.3.peg.1303"/>
<dbReference type="RefSeq" id="WP_057786098.1">
    <property type="nucleotide sequence ID" value="NZ_JQCD01000009.1"/>
</dbReference>
<dbReference type="Pfam" id="PF01638">
    <property type="entry name" value="HxlR"/>
    <property type="match status" value="1"/>
</dbReference>
<dbReference type="OrthoDB" id="9800966at2"/>
<evidence type="ECO:0000256" key="2">
    <source>
        <dbReference type="ARBA" id="ARBA00023125"/>
    </source>
</evidence>
<evidence type="ECO:0000313" key="6">
    <source>
        <dbReference type="Proteomes" id="UP000051673"/>
    </source>
</evidence>
<dbReference type="PANTHER" id="PTHR33204:SF37">
    <property type="entry name" value="HTH-TYPE TRANSCRIPTIONAL REGULATOR YODB"/>
    <property type="match status" value="1"/>
</dbReference>
<dbReference type="Proteomes" id="UP000051673">
    <property type="component" value="Unassembled WGS sequence"/>
</dbReference>
<dbReference type="STRING" id="1620.IV67_GL001288"/>
<accession>A0A0R2JKL4</accession>